<proteinExistence type="predicted"/>
<evidence type="ECO:0000313" key="1">
    <source>
        <dbReference type="EMBL" id="KAG8633159.1"/>
    </source>
</evidence>
<protein>
    <submittedName>
        <fullName evidence="1">Uncharacterized protein</fullName>
    </submittedName>
</protein>
<reference evidence="2" key="1">
    <citation type="journal article" date="2016" name="Nat. Biotechnol.">
        <title>Sequencing wild and cultivated cassava and related species reveals extensive interspecific hybridization and genetic diversity.</title>
        <authorList>
            <person name="Bredeson J.V."/>
            <person name="Lyons J.B."/>
            <person name="Prochnik S.E."/>
            <person name="Wu G.A."/>
            <person name="Ha C.M."/>
            <person name="Edsinger-Gonzales E."/>
            <person name="Grimwood J."/>
            <person name="Schmutz J."/>
            <person name="Rabbi I.Y."/>
            <person name="Egesi C."/>
            <person name="Nauluvula P."/>
            <person name="Lebot V."/>
            <person name="Ndunguru J."/>
            <person name="Mkamilo G."/>
            <person name="Bart R.S."/>
            <person name="Setter T.L."/>
            <person name="Gleadow R.M."/>
            <person name="Kulakow P."/>
            <person name="Ferguson M.E."/>
            <person name="Rounsley S."/>
            <person name="Rokhsar D.S."/>
        </authorList>
    </citation>
    <scope>NUCLEOTIDE SEQUENCE [LARGE SCALE GENOMIC DNA]</scope>
    <source>
        <strain evidence="2">cv. AM560-2</strain>
    </source>
</reference>
<name>A0ACB7FZW6_MANES</name>
<gene>
    <name evidence="1" type="ORF">MANES_18G080750v8</name>
</gene>
<dbReference type="Proteomes" id="UP000091857">
    <property type="component" value="Chromosome 18"/>
</dbReference>
<comment type="caution">
    <text evidence="1">The sequence shown here is derived from an EMBL/GenBank/DDBJ whole genome shotgun (WGS) entry which is preliminary data.</text>
</comment>
<organism evidence="1 2">
    <name type="scientific">Manihot esculenta</name>
    <name type="common">Cassava</name>
    <name type="synonym">Jatropha manihot</name>
    <dbReference type="NCBI Taxonomy" id="3983"/>
    <lineage>
        <taxon>Eukaryota</taxon>
        <taxon>Viridiplantae</taxon>
        <taxon>Streptophyta</taxon>
        <taxon>Embryophyta</taxon>
        <taxon>Tracheophyta</taxon>
        <taxon>Spermatophyta</taxon>
        <taxon>Magnoliopsida</taxon>
        <taxon>eudicotyledons</taxon>
        <taxon>Gunneridae</taxon>
        <taxon>Pentapetalae</taxon>
        <taxon>rosids</taxon>
        <taxon>fabids</taxon>
        <taxon>Malpighiales</taxon>
        <taxon>Euphorbiaceae</taxon>
        <taxon>Crotonoideae</taxon>
        <taxon>Manihoteae</taxon>
        <taxon>Manihot</taxon>
    </lineage>
</organism>
<sequence length="126" mass="14075">MQFSNLNLAEYDGLTEQVGQVDNVEFLKSKINLFMGWSPLLPRAYCFIGIDRIESVWLCFTSDFQACMVTSLPCVFMACLCQGMPSLDDHQLLSIHQSNWVATSLGVRGVCLLGQMGRISLQEEAC</sequence>
<dbReference type="EMBL" id="CM004404">
    <property type="protein sequence ID" value="KAG8633159.1"/>
    <property type="molecule type" value="Genomic_DNA"/>
</dbReference>
<keyword evidence="2" id="KW-1185">Reference proteome</keyword>
<evidence type="ECO:0000313" key="2">
    <source>
        <dbReference type="Proteomes" id="UP000091857"/>
    </source>
</evidence>
<accession>A0ACB7FZW6</accession>